<dbReference type="AlphaFoldDB" id="A0A8J5L2Y6"/>
<keyword evidence="3" id="KW-1185">Reference proteome</keyword>
<dbReference type="Proteomes" id="UP000734854">
    <property type="component" value="Unassembled WGS sequence"/>
</dbReference>
<dbReference type="GO" id="GO:0016020">
    <property type="term" value="C:membrane"/>
    <property type="evidence" value="ECO:0007669"/>
    <property type="project" value="UniProtKB-SubCell"/>
</dbReference>
<gene>
    <name evidence="2" type="ORF">ZIOFF_039361</name>
</gene>
<name>A0A8J5L2Y6_ZINOF</name>
<protein>
    <recommendedName>
        <fullName evidence="1">HVA22-like protein</fullName>
    </recommendedName>
</protein>
<dbReference type="InterPro" id="IPR004345">
    <property type="entry name" value="TB2_DP1_HVA22"/>
</dbReference>
<dbReference type="PANTHER" id="PTHR12300:SF114">
    <property type="entry name" value="HVA22-LIKE PROTEIN"/>
    <property type="match status" value="1"/>
</dbReference>
<comment type="caution">
    <text evidence="2">The sequence shown here is derived from an EMBL/GenBank/DDBJ whole genome shotgun (WGS) entry which is preliminary data.</text>
</comment>
<reference evidence="2 3" key="1">
    <citation type="submission" date="2020-08" db="EMBL/GenBank/DDBJ databases">
        <title>Plant Genome Project.</title>
        <authorList>
            <person name="Zhang R.-G."/>
        </authorList>
    </citation>
    <scope>NUCLEOTIDE SEQUENCE [LARGE SCALE GENOMIC DNA]</scope>
    <source>
        <tissue evidence="2">Rhizome</tissue>
    </source>
</reference>
<dbReference type="Pfam" id="PF03134">
    <property type="entry name" value="TB2_DP1_HVA22"/>
    <property type="match status" value="1"/>
</dbReference>
<dbReference type="EMBL" id="JACMSC010000011">
    <property type="protein sequence ID" value="KAG6499571.1"/>
    <property type="molecule type" value="Genomic_DNA"/>
</dbReference>
<sequence length="159" mass="18597">MEVILMWKLASRISILCMCYRLPFWPYAKLIFNCWLVLPYFSGATFIYENFVRPMVLNQQTLNLWSLSSKSGAFGKPDDVLLAAEKFIEQNGTEAFEKLIRKAGGLSNPKKNMHATFHDDRDDREESESWKMNRFAGESSSWTNNSFMIFDDDANRRWN</sequence>
<accession>A0A8J5L2Y6</accession>
<comment type="similarity">
    <text evidence="1">Belongs to the DP1 family.</text>
</comment>
<evidence type="ECO:0000313" key="3">
    <source>
        <dbReference type="Proteomes" id="UP000734854"/>
    </source>
</evidence>
<evidence type="ECO:0000256" key="1">
    <source>
        <dbReference type="RuleBase" id="RU362006"/>
    </source>
</evidence>
<evidence type="ECO:0000313" key="2">
    <source>
        <dbReference type="EMBL" id="KAG6499571.1"/>
    </source>
</evidence>
<organism evidence="2 3">
    <name type="scientific">Zingiber officinale</name>
    <name type="common">Ginger</name>
    <name type="synonym">Amomum zingiber</name>
    <dbReference type="NCBI Taxonomy" id="94328"/>
    <lineage>
        <taxon>Eukaryota</taxon>
        <taxon>Viridiplantae</taxon>
        <taxon>Streptophyta</taxon>
        <taxon>Embryophyta</taxon>
        <taxon>Tracheophyta</taxon>
        <taxon>Spermatophyta</taxon>
        <taxon>Magnoliopsida</taxon>
        <taxon>Liliopsida</taxon>
        <taxon>Zingiberales</taxon>
        <taxon>Zingiberaceae</taxon>
        <taxon>Zingiber</taxon>
    </lineage>
</organism>
<comment type="subcellular location">
    <subcellularLocation>
        <location evidence="1">Membrane</location>
        <topology evidence="1">Multi-pass membrane protein</topology>
    </subcellularLocation>
</comment>
<dbReference type="PANTHER" id="PTHR12300">
    <property type="entry name" value="HVA22-LIKE PROTEINS"/>
    <property type="match status" value="1"/>
</dbReference>
<proteinExistence type="inferred from homology"/>